<evidence type="ECO:0000256" key="1">
    <source>
        <dbReference type="ARBA" id="ARBA00001974"/>
    </source>
</evidence>
<dbReference type="Proteomes" id="UP000016931">
    <property type="component" value="Unassembled WGS sequence"/>
</dbReference>
<dbReference type="OMA" id="FFPHGHA"/>
<dbReference type="PROSITE" id="PS51387">
    <property type="entry name" value="FAD_PCMH"/>
    <property type="match status" value="1"/>
</dbReference>
<reference evidence="7 8" key="1">
    <citation type="journal article" date="2012" name="PLoS Pathog.">
        <title>Diverse lifestyles and strategies of plant pathogenesis encoded in the genomes of eighteen Dothideomycetes fungi.</title>
        <authorList>
            <person name="Ohm R.A."/>
            <person name="Feau N."/>
            <person name="Henrissat B."/>
            <person name="Schoch C.L."/>
            <person name="Horwitz B.A."/>
            <person name="Barry K.W."/>
            <person name="Condon B.J."/>
            <person name="Copeland A.C."/>
            <person name="Dhillon B."/>
            <person name="Glaser F."/>
            <person name="Hesse C.N."/>
            <person name="Kosti I."/>
            <person name="LaButti K."/>
            <person name="Lindquist E.A."/>
            <person name="Lucas S."/>
            <person name="Salamov A.A."/>
            <person name="Bradshaw R.E."/>
            <person name="Ciuffetti L."/>
            <person name="Hamelin R.C."/>
            <person name="Kema G.H.J."/>
            <person name="Lawrence C."/>
            <person name="Scott J.A."/>
            <person name="Spatafora J.W."/>
            <person name="Turgeon B.G."/>
            <person name="de Wit P.J.G.M."/>
            <person name="Zhong S."/>
            <person name="Goodwin S.B."/>
            <person name="Grigoriev I.V."/>
        </authorList>
    </citation>
    <scope>NUCLEOTIDE SEQUENCE [LARGE SCALE GENOMIC DNA]</scope>
    <source>
        <strain evidence="7 8">SO2202</strain>
    </source>
</reference>
<keyword evidence="3" id="KW-0285">Flavoprotein</keyword>
<keyword evidence="4" id="KW-0274">FAD</keyword>
<keyword evidence="8" id="KW-1185">Reference proteome</keyword>
<comment type="cofactor">
    <cofactor evidence="1">
        <name>FAD</name>
        <dbReference type="ChEBI" id="CHEBI:57692"/>
    </cofactor>
</comment>
<comment type="similarity">
    <text evidence="2">Belongs to the oxygen-dependent FAD-linked oxidoreductase family.</text>
</comment>
<dbReference type="GO" id="GO:0071949">
    <property type="term" value="F:FAD binding"/>
    <property type="evidence" value="ECO:0007669"/>
    <property type="project" value="InterPro"/>
</dbReference>
<dbReference type="PANTHER" id="PTHR42973:SF39">
    <property type="entry name" value="FAD-BINDING PCMH-TYPE DOMAIN-CONTAINING PROTEIN"/>
    <property type="match status" value="1"/>
</dbReference>
<evidence type="ECO:0000259" key="6">
    <source>
        <dbReference type="PROSITE" id="PS51387"/>
    </source>
</evidence>
<gene>
    <name evidence="7" type="ORF">SEPMUDRAFT_49406</name>
</gene>
<evidence type="ECO:0000313" key="7">
    <source>
        <dbReference type="EMBL" id="EMF10366.1"/>
    </source>
</evidence>
<evidence type="ECO:0000256" key="2">
    <source>
        <dbReference type="ARBA" id="ARBA00005466"/>
    </source>
</evidence>
<dbReference type="OrthoDB" id="415825at2759"/>
<dbReference type="InterPro" id="IPR016169">
    <property type="entry name" value="FAD-bd_PCMH_sub2"/>
</dbReference>
<evidence type="ECO:0000256" key="4">
    <source>
        <dbReference type="ARBA" id="ARBA00022827"/>
    </source>
</evidence>
<organism evidence="7 8">
    <name type="scientific">Sphaerulina musiva (strain SO2202)</name>
    <name type="common">Poplar stem canker fungus</name>
    <name type="synonym">Septoria musiva</name>
    <dbReference type="NCBI Taxonomy" id="692275"/>
    <lineage>
        <taxon>Eukaryota</taxon>
        <taxon>Fungi</taxon>
        <taxon>Dikarya</taxon>
        <taxon>Ascomycota</taxon>
        <taxon>Pezizomycotina</taxon>
        <taxon>Dothideomycetes</taxon>
        <taxon>Dothideomycetidae</taxon>
        <taxon>Mycosphaerellales</taxon>
        <taxon>Mycosphaerellaceae</taxon>
        <taxon>Sphaerulina</taxon>
    </lineage>
</organism>
<proteinExistence type="inferred from homology"/>
<feature type="domain" description="FAD-binding PCMH-type" evidence="6">
    <location>
        <begin position="24"/>
        <end position="197"/>
    </location>
</feature>
<keyword evidence="5" id="KW-0560">Oxidoreductase</keyword>
<evidence type="ECO:0000256" key="3">
    <source>
        <dbReference type="ARBA" id="ARBA00022630"/>
    </source>
</evidence>
<evidence type="ECO:0000313" key="8">
    <source>
        <dbReference type="Proteomes" id="UP000016931"/>
    </source>
</evidence>
<sequence length="478" mass="52914">MQKLTPQDDDYHKVRTDFATADVPALQPHSIFLPRSAAEVAEILKHTRKPGDVVGVRSGGHLFSCSSLIQDGILIDTTHINRTVHYDSATQMVHFGPAARVREISDALCKVGRFFPHGHAPSVAAGGFCLAGGQGMFMHGWGGTAETWIVSMEVVTAAGEIVQASREENGDLFWAARGSGQGFFGVVTRFTCRTMPAKQSLYEIGLTFRVDLRFQELFMLAMARHDAMPKLWTEAAICTFYPDKFERPEAGDGEFDKGALMLSAVATAYADSLEEARLLLSAWEQPVPKALQSLLVSTTALHPVSWKEYFDNQDILGRCHDGKNRWAINSILTDPDIELRDIAAGIESVMCDLPTRTSFGCIYVGDSTPRPGECAFSLPQHLYVSTFTGWTDPQASPDLMKSHMRRLYRQAEKVGCGMYVADYDATDDTENFPVMKERVLEKFLAVREKWDSTGVFPGYKAFIRARKSSPLPGGRSHL</sequence>
<dbReference type="InterPro" id="IPR016167">
    <property type="entry name" value="FAD-bd_PCMH_sub1"/>
</dbReference>
<dbReference type="InterPro" id="IPR050416">
    <property type="entry name" value="FAD-linked_Oxidoreductase"/>
</dbReference>
<dbReference type="InterPro" id="IPR006094">
    <property type="entry name" value="Oxid_FAD_bind_N"/>
</dbReference>
<dbReference type="InterPro" id="IPR016166">
    <property type="entry name" value="FAD-bd_PCMH"/>
</dbReference>
<name>N1QDV4_SPHMS</name>
<dbReference type="GeneID" id="27906248"/>
<dbReference type="STRING" id="692275.N1QDV4"/>
<dbReference type="AlphaFoldDB" id="N1QDV4"/>
<dbReference type="Gene3D" id="3.30.465.10">
    <property type="match status" value="1"/>
</dbReference>
<dbReference type="HOGENOM" id="CLU_018354_9_0_1"/>
<protein>
    <submittedName>
        <fullName evidence="7">FAD-binding domain-containing protein</fullName>
    </submittedName>
</protein>
<dbReference type="Gene3D" id="3.40.462.20">
    <property type="match status" value="1"/>
</dbReference>
<dbReference type="PROSITE" id="PS00862">
    <property type="entry name" value="OX2_COVAL_FAD"/>
    <property type="match status" value="1"/>
</dbReference>
<dbReference type="Gene3D" id="3.30.43.10">
    <property type="entry name" value="Uridine Diphospho-n-acetylenolpyruvylglucosamine Reductase, domain 2"/>
    <property type="match status" value="1"/>
</dbReference>
<dbReference type="EMBL" id="KB456267">
    <property type="protein sequence ID" value="EMF10366.1"/>
    <property type="molecule type" value="Genomic_DNA"/>
</dbReference>
<dbReference type="InterPro" id="IPR036318">
    <property type="entry name" value="FAD-bd_PCMH-like_sf"/>
</dbReference>
<dbReference type="eggNOG" id="ENOG502SKCQ">
    <property type="taxonomic scope" value="Eukaryota"/>
</dbReference>
<dbReference type="SUPFAM" id="SSF56176">
    <property type="entry name" value="FAD-binding/transporter-associated domain-like"/>
    <property type="match status" value="1"/>
</dbReference>
<accession>N1QDV4</accession>
<dbReference type="GO" id="GO:0016491">
    <property type="term" value="F:oxidoreductase activity"/>
    <property type="evidence" value="ECO:0007669"/>
    <property type="project" value="UniProtKB-KW"/>
</dbReference>
<dbReference type="PANTHER" id="PTHR42973">
    <property type="entry name" value="BINDING OXIDOREDUCTASE, PUTATIVE (AFU_ORTHOLOGUE AFUA_1G17690)-RELATED"/>
    <property type="match status" value="1"/>
</dbReference>
<evidence type="ECO:0000256" key="5">
    <source>
        <dbReference type="ARBA" id="ARBA00023002"/>
    </source>
</evidence>
<dbReference type="Pfam" id="PF01565">
    <property type="entry name" value="FAD_binding_4"/>
    <property type="match status" value="1"/>
</dbReference>
<dbReference type="InterPro" id="IPR006093">
    <property type="entry name" value="Oxy_OxRdtase_FAD_BS"/>
</dbReference>
<dbReference type="RefSeq" id="XP_016758487.1">
    <property type="nucleotide sequence ID" value="XM_016909111.1"/>
</dbReference>